<sequence>MPTRQDSGKVGPPGDPSKLYFRIGEVASIVGVEPHVLRYWEREFRMIRPTKSTKGQRVYSRRDLENLLRVRDLLYKEGFTIAGAKKKLRNAGAEPEDHHSEEGVEPEEPGQHGERDGDSSESKMRQTLVDLRSEIEAFLADDW</sequence>
<feature type="compositionally biased region" description="Basic and acidic residues" evidence="2">
    <location>
        <begin position="109"/>
        <end position="124"/>
    </location>
</feature>
<feature type="domain" description="HTH merR-type" evidence="3">
    <location>
        <begin position="20"/>
        <end position="90"/>
    </location>
</feature>
<dbReference type="InterPro" id="IPR000551">
    <property type="entry name" value="MerR-type_HTH_dom"/>
</dbReference>
<dbReference type="SMART" id="SM00422">
    <property type="entry name" value="HTH_MERR"/>
    <property type="match status" value="1"/>
</dbReference>
<organism evidence="4 5">
    <name type="scientific">Pendulispora brunnea</name>
    <dbReference type="NCBI Taxonomy" id="2905690"/>
    <lineage>
        <taxon>Bacteria</taxon>
        <taxon>Pseudomonadati</taxon>
        <taxon>Myxococcota</taxon>
        <taxon>Myxococcia</taxon>
        <taxon>Myxococcales</taxon>
        <taxon>Sorangiineae</taxon>
        <taxon>Pendulisporaceae</taxon>
        <taxon>Pendulispora</taxon>
    </lineage>
</organism>
<evidence type="ECO:0000313" key="5">
    <source>
        <dbReference type="Proteomes" id="UP001379533"/>
    </source>
</evidence>
<dbReference type="Proteomes" id="UP001379533">
    <property type="component" value="Chromosome"/>
</dbReference>
<dbReference type="PANTHER" id="PTHR30204">
    <property type="entry name" value="REDOX-CYCLING DRUG-SENSING TRANSCRIPTIONAL ACTIVATOR SOXR"/>
    <property type="match status" value="1"/>
</dbReference>
<reference evidence="4 5" key="1">
    <citation type="submission" date="2021-12" db="EMBL/GenBank/DDBJ databases">
        <title>Discovery of the Pendulisporaceae a myxobacterial family with distinct sporulation behavior and unique specialized metabolism.</title>
        <authorList>
            <person name="Garcia R."/>
            <person name="Popoff A."/>
            <person name="Bader C.D."/>
            <person name="Loehr J."/>
            <person name="Walesch S."/>
            <person name="Walt C."/>
            <person name="Boldt J."/>
            <person name="Bunk B."/>
            <person name="Haeckl F.J.F.P.J."/>
            <person name="Gunesch A.P."/>
            <person name="Birkelbach J."/>
            <person name="Nuebel U."/>
            <person name="Pietschmann T."/>
            <person name="Bach T."/>
            <person name="Mueller R."/>
        </authorList>
    </citation>
    <scope>NUCLEOTIDE SEQUENCE [LARGE SCALE GENOMIC DNA]</scope>
    <source>
        <strain evidence="4 5">MSr12523</strain>
    </source>
</reference>
<evidence type="ECO:0000256" key="1">
    <source>
        <dbReference type="ARBA" id="ARBA00023125"/>
    </source>
</evidence>
<name>A0ABZ2KGT2_9BACT</name>
<dbReference type="RefSeq" id="WP_394848386.1">
    <property type="nucleotide sequence ID" value="NZ_CP089982.1"/>
</dbReference>
<dbReference type="InterPro" id="IPR047057">
    <property type="entry name" value="MerR_fam"/>
</dbReference>
<proteinExistence type="predicted"/>
<gene>
    <name evidence="4" type="ORF">LZC95_13105</name>
</gene>
<dbReference type="InterPro" id="IPR009061">
    <property type="entry name" value="DNA-bd_dom_put_sf"/>
</dbReference>
<dbReference type="PROSITE" id="PS50937">
    <property type="entry name" value="HTH_MERR_2"/>
    <property type="match status" value="1"/>
</dbReference>
<dbReference type="Gene3D" id="1.10.1660.10">
    <property type="match status" value="1"/>
</dbReference>
<protein>
    <submittedName>
        <fullName evidence="4">MerR family transcriptional regulator</fullName>
    </submittedName>
</protein>
<dbReference type="PANTHER" id="PTHR30204:SF15">
    <property type="entry name" value="BLL5018 PROTEIN"/>
    <property type="match status" value="1"/>
</dbReference>
<dbReference type="EMBL" id="CP089982">
    <property type="protein sequence ID" value="WXA97769.1"/>
    <property type="molecule type" value="Genomic_DNA"/>
</dbReference>
<dbReference type="SUPFAM" id="SSF46955">
    <property type="entry name" value="Putative DNA-binding domain"/>
    <property type="match status" value="1"/>
</dbReference>
<evidence type="ECO:0000313" key="4">
    <source>
        <dbReference type="EMBL" id="WXA97769.1"/>
    </source>
</evidence>
<keyword evidence="5" id="KW-1185">Reference proteome</keyword>
<dbReference type="Pfam" id="PF13411">
    <property type="entry name" value="MerR_1"/>
    <property type="match status" value="1"/>
</dbReference>
<evidence type="ECO:0000256" key="2">
    <source>
        <dbReference type="SAM" id="MobiDB-lite"/>
    </source>
</evidence>
<keyword evidence="1" id="KW-0238">DNA-binding</keyword>
<dbReference type="CDD" id="cd04765">
    <property type="entry name" value="HTH_MlrA-like_sg2"/>
    <property type="match status" value="1"/>
</dbReference>
<evidence type="ECO:0000259" key="3">
    <source>
        <dbReference type="PROSITE" id="PS50937"/>
    </source>
</evidence>
<feature type="region of interest" description="Disordered" evidence="2">
    <location>
        <begin position="87"/>
        <end position="126"/>
    </location>
</feature>
<accession>A0ABZ2KGT2</accession>